<dbReference type="Proteomes" id="UP000192656">
    <property type="component" value="Unassembled WGS sequence"/>
</dbReference>
<feature type="signal peptide" evidence="2">
    <location>
        <begin position="1"/>
        <end position="20"/>
    </location>
</feature>
<sequence>MKFIPSAIAAGMVWATFAIAPVAAQSDNGESSASSATSPLETPVEALLPPEEGGIQSTVEVSLGDWDVRTKIAESLNASVSDVPLTVSVEPDLASKVCPVKETDLEQQAVTSPTRTCAAKSAIPELIEAVKKDLASGGGGESEAPDPLAPVDPRTGS</sequence>
<evidence type="ECO:0000256" key="1">
    <source>
        <dbReference type="SAM" id="MobiDB-lite"/>
    </source>
</evidence>
<feature type="chain" id="PRO_5012596761" evidence="2">
    <location>
        <begin position="21"/>
        <end position="157"/>
    </location>
</feature>
<feature type="compositionally biased region" description="Polar residues" evidence="1">
    <location>
        <begin position="26"/>
        <end position="40"/>
    </location>
</feature>
<keyword evidence="2" id="KW-0732">Signal</keyword>
<reference evidence="3 4" key="1">
    <citation type="submission" date="2017-04" db="EMBL/GenBank/DDBJ databases">
        <authorList>
            <person name="Afonso C.L."/>
            <person name="Miller P.J."/>
            <person name="Scott M.A."/>
            <person name="Spackman E."/>
            <person name="Goraichik I."/>
            <person name="Dimitrov K.M."/>
            <person name="Suarez D.L."/>
            <person name="Swayne D.E."/>
        </authorList>
    </citation>
    <scope>NUCLEOTIDE SEQUENCE [LARGE SCALE GENOMIC DNA]</scope>
    <source>
        <strain evidence="3 4">CGMCC 1.10972</strain>
    </source>
</reference>
<evidence type="ECO:0000256" key="2">
    <source>
        <dbReference type="SAM" id="SignalP"/>
    </source>
</evidence>
<proteinExistence type="predicted"/>
<dbReference type="EMBL" id="FWXR01000007">
    <property type="protein sequence ID" value="SMC74906.1"/>
    <property type="molecule type" value="Genomic_DNA"/>
</dbReference>
<evidence type="ECO:0000313" key="4">
    <source>
        <dbReference type="Proteomes" id="UP000192656"/>
    </source>
</evidence>
<protein>
    <submittedName>
        <fullName evidence="3">Uncharacterized protein</fullName>
    </submittedName>
</protein>
<feature type="region of interest" description="Disordered" evidence="1">
    <location>
        <begin position="132"/>
        <end position="157"/>
    </location>
</feature>
<name>A0A1W2BPY1_9HYPH</name>
<dbReference type="AlphaFoldDB" id="A0A1W2BPY1"/>
<accession>A0A1W2BPY1</accession>
<evidence type="ECO:0000313" key="3">
    <source>
        <dbReference type="EMBL" id="SMC74906.1"/>
    </source>
</evidence>
<feature type="region of interest" description="Disordered" evidence="1">
    <location>
        <begin position="26"/>
        <end position="53"/>
    </location>
</feature>
<keyword evidence="4" id="KW-1185">Reference proteome</keyword>
<organism evidence="3 4">
    <name type="scientific">Fulvimarina manganoxydans</name>
    <dbReference type="NCBI Taxonomy" id="937218"/>
    <lineage>
        <taxon>Bacteria</taxon>
        <taxon>Pseudomonadati</taxon>
        <taxon>Pseudomonadota</taxon>
        <taxon>Alphaproteobacteria</taxon>
        <taxon>Hyphomicrobiales</taxon>
        <taxon>Aurantimonadaceae</taxon>
        <taxon>Fulvimarina</taxon>
    </lineage>
</organism>
<gene>
    <name evidence="3" type="ORF">SAMN06297251_10741</name>
</gene>